<dbReference type="EMBL" id="QJNU01000106">
    <property type="protein sequence ID" value="RYP07093.1"/>
    <property type="molecule type" value="Genomic_DNA"/>
</dbReference>
<gene>
    <name evidence="2" type="ORF">DL764_002725</name>
</gene>
<dbReference type="AlphaFoldDB" id="A0A4Q4TP10"/>
<accession>A0A4Q4TP10</accession>
<protein>
    <submittedName>
        <fullName evidence="2">Uncharacterized protein</fullName>
    </submittedName>
</protein>
<feature type="region of interest" description="Disordered" evidence="1">
    <location>
        <begin position="1"/>
        <end position="119"/>
    </location>
</feature>
<keyword evidence="3" id="KW-1185">Reference proteome</keyword>
<dbReference type="PANTHER" id="PTHR34693:SF3">
    <property type="match status" value="1"/>
</dbReference>
<dbReference type="PANTHER" id="PTHR34693">
    <property type="entry name" value="PROTEIN PAR32"/>
    <property type="match status" value="1"/>
</dbReference>
<dbReference type="Proteomes" id="UP000293360">
    <property type="component" value="Unassembled WGS sequence"/>
</dbReference>
<name>A0A4Q4TP10_9PEZI</name>
<organism evidence="2 3">
    <name type="scientific">Monosporascus ibericus</name>
    <dbReference type="NCBI Taxonomy" id="155417"/>
    <lineage>
        <taxon>Eukaryota</taxon>
        <taxon>Fungi</taxon>
        <taxon>Dikarya</taxon>
        <taxon>Ascomycota</taxon>
        <taxon>Pezizomycotina</taxon>
        <taxon>Sordariomycetes</taxon>
        <taxon>Xylariomycetidae</taxon>
        <taxon>Xylariales</taxon>
        <taxon>Xylariales incertae sedis</taxon>
        <taxon>Monosporascus</taxon>
    </lineage>
</organism>
<dbReference type="InterPro" id="IPR022024">
    <property type="entry name" value="DUF3602"/>
</dbReference>
<dbReference type="OrthoDB" id="2537432at2759"/>
<sequence length="135" mass="13637">MSAPEVSHGRGGAGNISSDSTQYVDGGIVREGPQGSHGDGAFSTGRGGGGNIGDAGKLPGPRADREVVPETAVRPSADEDHHVGRGGAANVELGSKHHQQKGQKVTDGQTAAGATGHHVGLADKLKDKLMGVFRK</sequence>
<comment type="caution">
    <text evidence="2">The sequence shown here is derived from an EMBL/GenBank/DDBJ whole genome shotgun (WGS) entry which is preliminary data.</text>
</comment>
<evidence type="ECO:0000313" key="2">
    <source>
        <dbReference type="EMBL" id="RYP07093.1"/>
    </source>
</evidence>
<evidence type="ECO:0000313" key="3">
    <source>
        <dbReference type="Proteomes" id="UP000293360"/>
    </source>
</evidence>
<dbReference type="InterPro" id="IPR053203">
    <property type="entry name" value="Cisplatin_resist-associated"/>
</dbReference>
<reference evidence="2 3" key="1">
    <citation type="submission" date="2018-06" db="EMBL/GenBank/DDBJ databases">
        <title>Complete Genomes of Monosporascus.</title>
        <authorList>
            <person name="Robinson A.J."/>
            <person name="Natvig D.O."/>
        </authorList>
    </citation>
    <scope>NUCLEOTIDE SEQUENCE [LARGE SCALE GENOMIC DNA]</scope>
    <source>
        <strain evidence="2 3">CBS 110550</strain>
    </source>
</reference>
<proteinExistence type="predicted"/>
<dbReference type="Pfam" id="PF12223">
    <property type="entry name" value="DUF3602"/>
    <property type="match status" value="1"/>
</dbReference>
<evidence type="ECO:0000256" key="1">
    <source>
        <dbReference type="SAM" id="MobiDB-lite"/>
    </source>
</evidence>